<evidence type="ECO:0000256" key="1">
    <source>
        <dbReference type="ARBA" id="ARBA00006817"/>
    </source>
</evidence>
<dbReference type="EMBL" id="CP035806">
    <property type="protein sequence ID" value="QBE48574.1"/>
    <property type="molecule type" value="Genomic_DNA"/>
</dbReference>
<reference evidence="4 5" key="1">
    <citation type="submission" date="2019-02" db="EMBL/GenBank/DDBJ databases">
        <authorList>
            <person name="Sun L."/>
            <person name="Pan D."/>
            <person name="Wu X."/>
        </authorList>
    </citation>
    <scope>NUCLEOTIDE SEQUENCE [LARGE SCALE GENOMIC DNA]</scope>
    <source>
        <strain evidence="4 5">JW-1</strain>
    </source>
</reference>
<feature type="compositionally biased region" description="Acidic residues" evidence="2">
    <location>
        <begin position="208"/>
        <end position="227"/>
    </location>
</feature>
<feature type="region of interest" description="Disordered" evidence="2">
    <location>
        <begin position="156"/>
        <end position="262"/>
    </location>
</feature>
<dbReference type="Gene3D" id="3.30.530.20">
    <property type="match status" value="1"/>
</dbReference>
<dbReference type="SUPFAM" id="SSF55961">
    <property type="entry name" value="Bet v1-like"/>
    <property type="match status" value="1"/>
</dbReference>
<dbReference type="KEGG" id="ltr:EVS81_06780"/>
<dbReference type="InterPro" id="IPR023393">
    <property type="entry name" value="START-like_dom_sf"/>
</dbReference>
<feature type="domain" description="Activator of Hsp90 ATPase homologue 1/2-like C-terminal" evidence="3">
    <location>
        <begin position="17"/>
        <end position="145"/>
    </location>
</feature>
<gene>
    <name evidence="4" type="ORF">EVS81_06780</name>
</gene>
<proteinExistence type="inferred from homology"/>
<feature type="region of interest" description="Disordered" evidence="2">
    <location>
        <begin position="280"/>
        <end position="317"/>
    </location>
</feature>
<dbReference type="CDD" id="cd07814">
    <property type="entry name" value="SRPBCC_CalC_Aha1-like"/>
    <property type="match status" value="1"/>
</dbReference>
<dbReference type="Pfam" id="PF08327">
    <property type="entry name" value="AHSA1"/>
    <property type="match status" value="1"/>
</dbReference>
<dbReference type="AlphaFoldDB" id="A0A4P6KGH1"/>
<organism evidence="4 5">
    <name type="scientific">Leucobacter triazinivorans</name>
    <dbReference type="NCBI Taxonomy" id="1784719"/>
    <lineage>
        <taxon>Bacteria</taxon>
        <taxon>Bacillati</taxon>
        <taxon>Actinomycetota</taxon>
        <taxon>Actinomycetes</taxon>
        <taxon>Micrococcales</taxon>
        <taxon>Microbacteriaceae</taxon>
        <taxon>Leucobacter</taxon>
    </lineage>
</organism>
<dbReference type="RefSeq" id="WP_130109709.1">
    <property type="nucleotide sequence ID" value="NZ_CP035806.1"/>
</dbReference>
<dbReference type="OrthoDB" id="9803476at2"/>
<keyword evidence="5" id="KW-1185">Reference proteome</keyword>
<comment type="similarity">
    <text evidence="1">Belongs to the AHA1 family.</text>
</comment>
<evidence type="ECO:0000259" key="3">
    <source>
        <dbReference type="Pfam" id="PF08327"/>
    </source>
</evidence>
<dbReference type="InterPro" id="IPR013538">
    <property type="entry name" value="ASHA1/2-like_C"/>
</dbReference>
<name>A0A4P6KGH1_9MICO</name>
<evidence type="ECO:0000313" key="5">
    <source>
        <dbReference type="Proteomes" id="UP000289260"/>
    </source>
</evidence>
<accession>A0A4P6KGH1</accession>
<feature type="compositionally biased region" description="Low complexity" evidence="2">
    <location>
        <begin position="156"/>
        <end position="172"/>
    </location>
</feature>
<protein>
    <recommendedName>
        <fullName evidence="3">Activator of Hsp90 ATPase homologue 1/2-like C-terminal domain-containing protein</fullName>
    </recommendedName>
</protein>
<evidence type="ECO:0000313" key="4">
    <source>
        <dbReference type="EMBL" id="QBE48574.1"/>
    </source>
</evidence>
<dbReference type="Proteomes" id="UP000289260">
    <property type="component" value="Chromosome"/>
</dbReference>
<evidence type="ECO:0000256" key="2">
    <source>
        <dbReference type="SAM" id="MobiDB-lite"/>
    </source>
</evidence>
<sequence length="317" mass="32819">MIPLGPVVARSRVKAVRPDVWSYLAEPARRAAWWPQLQLETGVGGGIAVRGGEDSGASAEGQPDGAPAVEGTVDVWVEGHALGFTWRESGSERGTAVLMTLRSQGGETGVTITETGFDALAAPADRAAAAQRDWQELLSGLAAAVDQHRAETIADGEGAEAAEGPVAEGPADTATREPAGDAPESGAQRDEDPGADTAGELEVAPEAVDGEVDDEDGSEVEIVEVDAEPQVGDRLEIDTGSVPVVETEDPQLPADSDSGAFRGVGAEWVAEDHDTVEVQRLQDPEAAEDPEAAKDPETSDASKASNEPDFDTLIRGA</sequence>